<feature type="compositionally biased region" description="Basic residues" evidence="8">
    <location>
        <begin position="1"/>
        <end position="20"/>
    </location>
</feature>
<feature type="transmembrane region" description="Helical" evidence="7">
    <location>
        <begin position="256"/>
        <end position="272"/>
    </location>
</feature>
<feature type="transmembrane region" description="Helical" evidence="7">
    <location>
        <begin position="306"/>
        <end position="328"/>
    </location>
</feature>
<feature type="transmembrane region" description="Helical" evidence="7">
    <location>
        <begin position="190"/>
        <end position="212"/>
    </location>
</feature>
<evidence type="ECO:0000256" key="1">
    <source>
        <dbReference type="ARBA" id="ARBA00004651"/>
    </source>
</evidence>
<gene>
    <name evidence="10" type="ORF">DLJ46_21675</name>
</gene>
<comment type="caution">
    <text evidence="10">The sequence shown here is derived from an EMBL/GenBank/DDBJ whole genome shotgun (WGS) entry which is preliminary data.</text>
</comment>
<keyword evidence="3" id="KW-1003">Cell membrane</keyword>
<reference evidence="11" key="1">
    <citation type="submission" date="2018-05" db="EMBL/GenBank/DDBJ databases">
        <title>Micromonospora globispora sp. nov. and Micromonospora rugosa sp. nov., isolated from marine sediment.</title>
        <authorList>
            <person name="Carro L."/>
            <person name="Aysel V."/>
            <person name="Cetin D."/>
            <person name="Igual J.M."/>
            <person name="Klenk H.-P."/>
            <person name="Trujillo M.E."/>
            <person name="Sahin N."/>
        </authorList>
    </citation>
    <scope>NUCLEOTIDE SEQUENCE [LARGE SCALE GENOMIC DNA]</scope>
    <source>
        <strain evidence="11">S2904</strain>
    </source>
</reference>
<dbReference type="SUPFAM" id="SSF161098">
    <property type="entry name" value="MetI-like"/>
    <property type="match status" value="1"/>
</dbReference>
<evidence type="ECO:0000256" key="5">
    <source>
        <dbReference type="ARBA" id="ARBA00022989"/>
    </source>
</evidence>
<comment type="similarity">
    <text evidence="7">Belongs to the binding-protein-dependent transport system permease family.</text>
</comment>
<evidence type="ECO:0000256" key="4">
    <source>
        <dbReference type="ARBA" id="ARBA00022692"/>
    </source>
</evidence>
<sequence length="338" mass="36983">MWRRARASTRPPRRTRRRSKGSSVVQVTSRPDETVEGAGPVTGPSPAPDAAGLGRARAAGFLVPSMVLILLFLVVPAAWTIYLGVTNYRLTGLAAANPEVVGLENYTRALSDERFRNSLVLTLQFVLGSAVIGQACLGFAIAYALRDRRGPLRRVVEAFILLAWILPSSVVAFLWIALLDRDAGTLNALLGMPGMAWLLDYPMLSIIIFNTWRGTAFSMMLYAAALENVPRSHLETARLAGASTGQQLRDVVFPRIRGHVLTNLLLISLWTFNDFSPFLITAGGPEQRSEILAVYVYKVALSGGELGFGAAISFIMLLINLVIALIYLRMLGRRKERA</sequence>
<dbReference type="AlphaFoldDB" id="A0A317JYE9"/>
<evidence type="ECO:0000256" key="8">
    <source>
        <dbReference type="SAM" id="MobiDB-lite"/>
    </source>
</evidence>
<dbReference type="Pfam" id="PF00528">
    <property type="entry name" value="BPD_transp_1"/>
    <property type="match status" value="1"/>
</dbReference>
<evidence type="ECO:0000313" key="10">
    <source>
        <dbReference type="EMBL" id="PWU45408.1"/>
    </source>
</evidence>
<dbReference type="PROSITE" id="PS50928">
    <property type="entry name" value="ABC_TM1"/>
    <property type="match status" value="1"/>
</dbReference>
<feature type="transmembrane region" description="Helical" evidence="7">
    <location>
        <begin position="155"/>
        <end position="178"/>
    </location>
</feature>
<dbReference type="CDD" id="cd06261">
    <property type="entry name" value="TM_PBP2"/>
    <property type="match status" value="1"/>
</dbReference>
<organism evidence="10 11">
    <name type="scientific">Micromonospora globispora</name>
    <dbReference type="NCBI Taxonomy" id="1450148"/>
    <lineage>
        <taxon>Bacteria</taxon>
        <taxon>Bacillati</taxon>
        <taxon>Actinomycetota</taxon>
        <taxon>Actinomycetes</taxon>
        <taxon>Micromonosporales</taxon>
        <taxon>Micromonosporaceae</taxon>
        <taxon>Micromonospora</taxon>
    </lineage>
</organism>
<dbReference type="GO" id="GO:0055085">
    <property type="term" value="P:transmembrane transport"/>
    <property type="evidence" value="ECO:0007669"/>
    <property type="project" value="InterPro"/>
</dbReference>
<evidence type="ECO:0000256" key="6">
    <source>
        <dbReference type="ARBA" id="ARBA00023136"/>
    </source>
</evidence>
<dbReference type="Proteomes" id="UP000245683">
    <property type="component" value="Unassembled WGS sequence"/>
</dbReference>
<dbReference type="InterPro" id="IPR000515">
    <property type="entry name" value="MetI-like"/>
</dbReference>
<keyword evidence="6 7" id="KW-0472">Membrane</keyword>
<dbReference type="PANTHER" id="PTHR43005">
    <property type="entry name" value="BLR7065 PROTEIN"/>
    <property type="match status" value="1"/>
</dbReference>
<evidence type="ECO:0000256" key="2">
    <source>
        <dbReference type="ARBA" id="ARBA00022448"/>
    </source>
</evidence>
<dbReference type="PANTHER" id="PTHR43005:SF1">
    <property type="entry name" value="SPERMIDINE_PUTRESCINE TRANSPORT SYSTEM PERMEASE PROTEIN"/>
    <property type="match status" value="1"/>
</dbReference>
<feature type="domain" description="ABC transmembrane type-1" evidence="9">
    <location>
        <begin position="115"/>
        <end position="327"/>
    </location>
</feature>
<feature type="region of interest" description="Disordered" evidence="8">
    <location>
        <begin position="1"/>
        <end position="49"/>
    </location>
</feature>
<keyword evidence="2 7" id="KW-0813">Transport</keyword>
<protein>
    <submittedName>
        <fullName evidence="10">ABC transporter permease</fullName>
    </submittedName>
</protein>
<feature type="transmembrane region" description="Helical" evidence="7">
    <location>
        <begin position="119"/>
        <end position="143"/>
    </location>
</feature>
<dbReference type="InterPro" id="IPR035906">
    <property type="entry name" value="MetI-like_sf"/>
</dbReference>
<dbReference type="OrthoDB" id="9804439at2"/>
<dbReference type="EMBL" id="QGSV01000256">
    <property type="protein sequence ID" value="PWU45408.1"/>
    <property type="molecule type" value="Genomic_DNA"/>
</dbReference>
<evidence type="ECO:0000259" key="9">
    <source>
        <dbReference type="PROSITE" id="PS50928"/>
    </source>
</evidence>
<name>A0A317JYE9_9ACTN</name>
<evidence type="ECO:0000256" key="7">
    <source>
        <dbReference type="RuleBase" id="RU363032"/>
    </source>
</evidence>
<evidence type="ECO:0000256" key="3">
    <source>
        <dbReference type="ARBA" id="ARBA00022475"/>
    </source>
</evidence>
<proteinExistence type="inferred from homology"/>
<keyword evidence="11" id="KW-1185">Reference proteome</keyword>
<evidence type="ECO:0000313" key="11">
    <source>
        <dbReference type="Proteomes" id="UP000245683"/>
    </source>
</evidence>
<dbReference type="GO" id="GO:0005886">
    <property type="term" value="C:plasma membrane"/>
    <property type="evidence" value="ECO:0007669"/>
    <property type="project" value="UniProtKB-SubCell"/>
</dbReference>
<comment type="subcellular location">
    <subcellularLocation>
        <location evidence="1 7">Cell membrane</location>
        <topology evidence="1 7">Multi-pass membrane protein</topology>
    </subcellularLocation>
</comment>
<dbReference type="Gene3D" id="1.10.3720.10">
    <property type="entry name" value="MetI-like"/>
    <property type="match status" value="1"/>
</dbReference>
<keyword evidence="5 7" id="KW-1133">Transmembrane helix</keyword>
<feature type="transmembrane region" description="Helical" evidence="7">
    <location>
        <begin position="61"/>
        <end position="82"/>
    </location>
</feature>
<accession>A0A317JYE9</accession>
<keyword evidence="4 7" id="KW-0812">Transmembrane</keyword>